<evidence type="ECO:0000256" key="1">
    <source>
        <dbReference type="ARBA" id="ARBA00004141"/>
    </source>
</evidence>
<protein>
    <recommendedName>
        <fullName evidence="9">Allantoin permease</fullName>
    </recommendedName>
</protein>
<dbReference type="NCBIfam" id="TIGR00800">
    <property type="entry name" value="ncs1"/>
    <property type="match status" value="1"/>
</dbReference>
<dbReference type="InterPro" id="IPR001248">
    <property type="entry name" value="Pur-cyt_permease"/>
</dbReference>
<feature type="transmembrane region" description="Helical" evidence="6">
    <location>
        <begin position="74"/>
        <end position="96"/>
    </location>
</feature>
<evidence type="ECO:0000256" key="2">
    <source>
        <dbReference type="ARBA" id="ARBA00008974"/>
    </source>
</evidence>
<dbReference type="Pfam" id="PF02133">
    <property type="entry name" value="Transp_cyt_pur"/>
    <property type="match status" value="1"/>
</dbReference>
<comment type="subcellular location">
    <subcellularLocation>
        <location evidence="1">Membrane</location>
        <topology evidence="1">Multi-pass membrane protein</topology>
    </subcellularLocation>
</comment>
<comment type="caution">
    <text evidence="7">The sequence shown here is derived from an EMBL/GenBank/DDBJ whole genome shotgun (WGS) entry which is preliminary data.</text>
</comment>
<dbReference type="EMBL" id="JAHLUN010000012">
    <property type="protein sequence ID" value="KAG7763000.1"/>
    <property type="molecule type" value="Genomic_DNA"/>
</dbReference>
<evidence type="ECO:0000256" key="4">
    <source>
        <dbReference type="ARBA" id="ARBA00022989"/>
    </source>
</evidence>
<feature type="transmembrane region" description="Helical" evidence="6">
    <location>
        <begin position="435"/>
        <end position="456"/>
    </location>
</feature>
<dbReference type="PANTHER" id="PTHR30618">
    <property type="entry name" value="NCS1 FAMILY PURINE/PYRIMIDINE TRANSPORTER"/>
    <property type="match status" value="1"/>
</dbReference>
<dbReference type="PANTHER" id="PTHR30618:SF15">
    <property type="entry name" value="NICOTINAMIDE RIBOSIDE TRANSPORTER 1-RELATED"/>
    <property type="match status" value="1"/>
</dbReference>
<accession>A0ABQ7RC93</accession>
<keyword evidence="5 6" id="KW-0472">Membrane</keyword>
<comment type="similarity">
    <text evidence="2">Belongs to the purine-cytosine permease (2.A.39) family.</text>
</comment>
<evidence type="ECO:0008006" key="9">
    <source>
        <dbReference type="Google" id="ProtNLM"/>
    </source>
</evidence>
<evidence type="ECO:0000256" key="5">
    <source>
        <dbReference type="ARBA" id="ARBA00023136"/>
    </source>
</evidence>
<keyword evidence="3 6" id="KW-0812">Transmembrane</keyword>
<dbReference type="InterPro" id="IPR045225">
    <property type="entry name" value="Uracil/uridine/allantoin_perm"/>
</dbReference>
<feature type="transmembrane region" description="Helical" evidence="6">
    <location>
        <begin position="276"/>
        <end position="300"/>
    </location>
</feature>
<feature type="transmembrane region" description="Helical" evidence="6">
    <location>
        <begin position="476"/>
        <end position="495"/>
    </location>
</feature>
<proteinExistence type="inferred from homology"/>
<name>A0ABQ7RC93_9ASCO</name>
<feature type="transmembrane region" description="Helical" evidence="6">
    <location>
        <begin position="364"/>
        <end position="384"/>
    </location>
</feature>
<feature type="transmembrane region" description="Helical" evidence="6">
    <location>
        <begin position="191"/>
        <end position="215"/>
    </location>
</feature>
<gene>
    <name evidence="7" type="ORF">KL946_004352</name>
</gene>
<sequence>MAFNITEKLKVPETEGSSKATRWINRDIAPLKVSRRTWNTWTYLGFWNTGNFTAASYSGGSSLVSLGLSIPSTVGVLMIAKVFTVIAAVLNGWVGAKFHIGYTVGQRQVFGVFGSALGISMRIILGVVWYGSNAWMGGLCLGTILSTIFPTFQNMKNTFPEGVNMTTKELVGFLLYQLLCMVLLRIRPEKVAIPIAVSAGYNFFVMLAIVIWARVHAGTIGPLVHTTTTASGSELAWIWLYGITSTFGGIVTGIANQSDFTRFSIKRTDPILGTFLGLWFFSTLVPVIGIITTSCLQSTYGEQYWNPIYVVQLWLATDYSAKSRAAGFFASLGFTIAQIGNSVVENGIPGGMDLAGCFPEYINIFRGSIIIALLSWIVCPWTFYNTSSTFVTVMGSFSVFMTPLIGILICDFWIVRKRKIKLADLYHGESSGAYYFTYGCNFRALAAWTVAFTLNLPGMIHNITPSIKIGSGMYNYFRGNLFFGLAISVSVYYVLCRIWPIEEAGILDECDHFGTWTTEESQVLGIIPYEQVKGTPDDFCNKVTFDRDSEVSEIIVSVDQK</sequence>
<evidence type="ECO:0000313" key="7">
    <source>
        <dbReference type="EMBL" id="KAG7763000.1"/>
    </source>
</evidence>
<evidence type="ECO:0000256" key="6">
    <source>
        <dbReference type="SAM" id="Phobius"/>
    </source>
</evidence>
<organism evidence="7 8">
    <name type="scientific">Ogataea haglerorum</name>
    <dbReference type="NCBI Taxonomy" id="1937702"/>
    <lineage>
        <taxon>Eukaryota</taxon>
        <taxon>Fungi</taxon>
        <taxon>Dikarya</taxon>
        <taxon>Ascomycota</taxon>
        <taxon>Saccharomycotina</taxon>
        <taxon>Pichiomycetes</taxon>
        <taxon>Pichiales</taxon>
        <taxon>Pichiaceae</taxon>
        <taxon>Ogataea</taxon>
    </lineage>
</organism>
<evidence type="ECO:0000256" key="3">
    <source>
        <dbReference type="ARBA" id="ARBA00022692"/>
    </source>
</evidence>
<feature type="transmembrane region" description="Helical" evidence="6">
    <location>
        <begin position="390"/>
        <end position="414"/>
    </location>
</feature>
<keyword evidence="4 6" id="KW-1133">Transmembrane helix</keyword>
<dbReference type="InterPro" id="IPR012681">
    <property type="entry name" value="NCS1"/>
</dbReference>
<evidence type="ECO:0000313" key="8">
    <source>
        <dbReference type="Proteomes" id="UP000697297"/>
    </source>
</evidence>
<feature type="transmembrane region" description="Helical" evidence="6">
    <location>
        <begin position="235"/>
        <end position="255"/>
    </location>
</feature>
<feature type="transmembrane region" description="Helical" evidence="6">
    <location>
        <begin position="108"/>
        <end position="129"/>
    </location>
</feature>
<reference evidence="7 8" key="1">
    <citation type="journal article" date="2021" name="G3 (Bethesda)">
        <title>Genomic diversity, chromosomal rearrangements, and interspecies hybridization in the ogataea polymorpha species complex.</title>
        <authorList>
            <person name="Hanson S.J."/>
            <person name="Cinneide E.O."/>
            <person name="Salzberg L.I."/>
            <person name="Wolfe K.H."/>
            <person name="McGowan J."/>
            <person name="Fitzpatrick D.A."/>
            <person name="Matlin K."/>
        </authorList>
    </citation>
    <scope>NUCLEOTIDE SEQUENCE [LARGE SCALE GENOMIC DNA]</scope>
    <source>
        <strain evidence="7">81-436-3</strain>
    </source>
</reference>
<dbReference type="Gene3D" id="1.10.4160.10">
    <property type="entry name" value="Hydantoin permease"/>
    <property type="match status" value="1"/>
</dbReference>
<dbReference type="CDD" id="cd11482">
    <property type="entry name" value="SLC-NCS1sbd_NRT1-like"/>
    <property type="match status" value="1"/>
</dbReference>
<dbReference type="Proteomes" id="UP000697297">
    <property type="component" value="Unassembled WGS sequence"/>
</dbReference>
<keyword evidence="8" id="KW-1185">Reference proteome</keyword>